<evidence type="ECO:0000256" key="6">
    <source>
        <dbReference type="ARBA" id="ARBA00023002"/>
    </source>
</evidence>
<dbReference type="Gene3D" id="2.40.40.20">
    <property type="match status" value="1"/>
</dbReference>
<evidence type="ECO:0000256" key="2">
    <source>
        <dbReference type="ARBA" id="ARBA00010312"/>
    </source>
</evidence>
<dbReference type="Gene3D" id="3.40.228.10">
    <property type="entry name" value="Dimethylsulfoxide Reductase, domain 2"/>
    <property type="match status" value="1"/>
</dbReference>
<evidence type="ECO:0000256" key="5">
    <source>
        <dbReference type="ARBA" id="ARBA00022764"/>
    </source>
</evidence>
<protein>
    <submittedName>
        <fullName evidence="10">Molybdopterin guanine dinucleotide-containing S/N-oxide reductase</fullName>
    </submittedName>
</protein>
<keyword evidence="6" id="KW-0560">Oxidoreductase</keyword>
<dbReference type="PROSITE" id="PS00490">
    <property type="entry name" value="MOLYBDOPTERIN_PROK_2"/>
    <property type="match status" value="1"/>
</dbReference>
<keyword evidence="4" id="KW-0479">Metal-binding</keyword>
<dbReference type="InterPro" id="IPR041954">
    <property type="entry name" value="CT_DMSOR/BSOR/TMAOR"/>
</dbReference>
<gene>
    <name evidence="10" type="ORF">QO231_00640</name>
</gene>
<name>A0ABU3V847_9RHOB</name>
<organism evidence="10 11">
    <name type="scientific">Sedimentitalea todarodis</name>
    <dbReference type="NCBI Taxonomy" id="1631240"/>
    <lineage>
        <taxon>Bacteria</taxon>
        <taxon>Pseudomonadati</taxon>
        <taxon>Pseudomonadota</taxon>
        <taxon>Alphaproteobacteria</taxon>
        <taxon>Rhodobacterales</taxon>
        <taxon>Paracoccaceae</taxon>
        <taxon>Sedimentitalea</taxon>
    </lineage>
</organism>
<proteinExistence type="inferred from homology"/>
<feature type="domain" description="Molybdopterin oxidoreductase" evidence="7">
    <location>
        <begin position="52"/>
        <end position="508"/>
    </location>
</feature>
<dbReference type="SUPFAM" id="SSF50692">
    <property type="entry name" value="ADC-like"/>
    <property type="match status" value="1"/>
</dbReference>
<reference evidence="11" key="1">
    <citation type="submission" date="2023-05" db="EMBL/GenBank/DDBJ databases">
        <title>Sedimentitalea sp. nov. JM2-8.</title>
        <authorList>
            <person name="Huang J."/>
        </authorList>
    </citation>
    <scope>NUCLEOTIDE SEQUENCE [LARGE SCALE GENOMIC DNA]</scope>
    <source>
        <strain evidence="11">KHS03</strain>
    </source>
</reference>
<dbReference type="InterPro" id="IPR006655">
    <property type="entry name" value="Mopterin_OxRdtase_prok_CS"/>
</dbReference>
<feature type="domain" description="Molybdopterin dinucleotide-binding" evidence="8">
    <location>
        <begin position="623"/>
        <end position="739"/>
    </location>
</feature>
<keyword evidence="3" id="KW-0500">Molybdenum</keyword>
<evidence type="ECO:0000256" key="3">
    <source>
        <dbReference type="ARBA" id="ARBA00022505"/>
    </source>
</evidence>
<dbReference type="Gene3D" id="3.90.55.10">
    <property type="entry name" value="Dimethylsulfoxide Reductase, domain 3"/>
    <property type="match status" value="1"/>
</dbReference>
<sequence>MTRGLPLTATHWGTYRAEVTDGRVTALHNFEHDSDPSEIGHGIVDALTAPSRITAPMVRESWLNDGPGARTDQRGKEAFVEVSWQEATRMVADELTRVHDTHGAQAIYAGSYGWASAGRFHHAQSQMKRFLNCAGGFTRSLYTYSFAAAEAMVPHVLGSYREFMNTTTSWRSVADSGELVVAFGGIPVKNAQIDSGGVGSHVQRDGLHSACEAGVAFVNVSPLSSDMIPELNAQWLPARPNSDVAIMLGLAHTLYTESLHDPDFMERYCVGFDRFLPYLTGETDGQPKTADWAAEVSELSAGDIRALARRMARQRTMISVSWSLTRAHHGEQPFWMGITLAAMLGQIGLPGGGITFGYAASNSIGGDYRQMPGASVPQGQNPVNRFIPVARIADMLENPGGRFHFDGQVLRYPDIRLIWWAGGNPYHHHQDLNRLARAWEKPETVIVNDWCWTATARRADIILPTTTHLERDDLMMSLRDPYVIAMEKAAEPPDGARNDHEIFRNLAAHMGFEEAFTGGMDEADWLRWLYDKTRQSAAAEGLGLPDWQELQDKGWHRTPPPVTATVKMRAFREDPEERALATPSGKIEVYCKTVADFGYADCPGHPTWMEPYEWLGNAGKYPLHLISNQPSNKLHSQLDQGSVSRRGKIDGREPVLLNPADAAQRDIREGDLLRLFNGRGACLGVAQVSDHIRPGVVQISTGSWWDPDDDGMCRHGNPNVLTRDIGTSSLGQGPTAHSCLIEVERFSGTPPPVRAFEPPVIRRRKG</sequence>
<dbReference type="InterPro" id="IPR006656">
    <property type="entry name" value="Mopterin_OxRdtase"/>
</dbReference>
<keyword evidence="5" id="KW-0574">Periplasm</keyword>
<evidence type="ECO:0000256" key="1">
    <source>
        <dbReference type="ARBA" id="ARBA00001942"/>
    </source>
</evidence>
<evidence type="ECO:0000256" key="4">
    <source>
        <dbReference type="ARBA" id="ARBA00022723"/>
    </source>
</evidence>
<dbReference type="EMBL" id="JASMWN010000001">
    <property type="protein sequence ID" value="MDU9002351.1"/>
    <property type="molecule type" value="Genomic_DNA"/>
</dbReference>
<accession>A0ABU3V847</accession>
<comment type="cofactor">
    <cofactor evidence="1">
        <name>Mo-bis(molybdopterin guanine dinucleotide)</name>
        <dbReference type="ChEBI" id="CHEBI:60539"/>
    </cofactor>
</comment>
<dbReference type="CDD" id="cd02769">
    <property type="entry name" value="MopB_DMSOR-BSOR-TMAOR"/>
    <property type="match status" value="1"/>
</dbReference>
<dbReference type="Proteomes" id="UP001255416">
    <property type="component" value="Unassembled WGS sequence"/>
</dbReference>
<feature type="domain" description="Molybdopterin oxidoreductase N-terminal" evidence="9">
    <location>
        <begin position="8"/>
        <end position="46"/>
    </location>
</feature>
<comment type="caution">
    <text evidence="10">The sequence shown here is derived from an EMBL/GenBank/DDBJ whole genome shotgun (WGS) entry which is preliminary data.</text>
</comment>
<dbReference type="PANTHER" id="PTHR43742:SF10">
    <property type="entry name" value="TRIMETHYLAMINE-N-OXIDE REDUCTASE 2"/>
    <property type="match status" value="1"/>
</dbReference>
<dbReference type="InterPro" id="IPR050612">
    <property type="entry name" value="Prok_Mopterin_Oxidored"/>
</dbReference>
<dbReference type="SUPFAM" id="SSF53706">
    <property type="entry name" value="Formate dehydrogenase/DMSO reductase, domains 1-3"/>
    <property type="match status" value="1"/>
</dbReference>
<dbReference type="RefSeq" id="WP_316772028.1">
    <property type="nucleotide sequence ID" value="NZ_JASMWN010000001.1"/>
</dbReference>
<evidence type="ECO:0000313" key="11">
    <source>
        <dbReference type="Proteomes" id="UP001255416"/>
    </source>
</evidence>
<dbReference type="InterPro" id="IPR006657">
    <property type="entry name" value="MoPterin_dinucl-bd_dom"/>
</dbReference>
<evidence type="ECO:0000259" key="8">
    <source>
        <dbReference type="Pfam" id="PF01568"/>
    </source>
</evidence>
<comment type="similarity">
    <text evidence="2">Belongs to the prokaryotic molybdopterin-containing oxidoreductase family.</text>
</comment>
<evidence type="ECO:0000259" key="9">
    <source>
        <dbReference type="Pfam" id="PF18364"/>
    </source>
</evidence>
<dbReference type="InterPro" id="IPR041460">
    <property type="entry name" value="Molybdopterin_N"/>
</dbReference>
<dbReference type="Pfam" id="PF18364">
    <property type="entry name" value="Molybdopterin_N"/>
    <property type="match status" value="1"/>
</dbReference>
<evidence type="ECO:0000313" key="10">
    <source>
        <dbReference type="EMBL" id="MDU9002351.1"/>
    </source>
</evidence>
<dbReference type="PROSITE" id="PS00932">
    <property type="entry name" value="MOLYBDOPTERIN_PROK_3"/>
    <property type="match status" value="1"/>
</dbReference>
<dbReference type="Pfam" id="PF01568">
    <property type="entry name" value="Molydop_binding"/>
    <property type="match status" value="1"/>
</dbReference>
<dbReference type="Pfam" id="PF00384">
    <property type="entry name" value="Molybdopterin"/>
    <property type="match status" value="1"/>
</dbReference>
<dbReference type="PANTHER" id="PTHR43742">
    <property type="entry name" value="TRIMETHYLAMINE-N-OXIDE REDUCTASE"/>
    <property type="match status" value="1"/>
</dbReference>
<keyword evidence="11" id="KW-1185">Reference proteome</keyword>
<evidence type="ECO:0000259" key="7">
    <source>
        <dbReference type="Pfam" id="PF00384"/>
    </source>
</evidence>
<dbReference type="CDD" id="cd02793">
    <property type="entry name" value="MopB_CT_DMSOR-BSOR-TMAOR"/>
    <property type="match status" value="1"/>
</dbReference>
<dbReference type="Gene3D" id="3.40.50.740">
    <property type="match status" value="1"/>
</dbReference>
<dbReference type="InterPro" id="IPR009010">
    <property type="entry name" value="Asp_de-COase-like_dom_sf"/>
</dbReference>